<organism evidence="2 3">
    <name type="scientific">[Propionibacterium] namnetense SK182B-JCVI</name>
    <dbReference type="NCBI Taxonomy" id="1051006"/>
    <lineage>
        <taxon>Bacteria</taxon>
        <taxon>Bacillati</taxon>
        <taxon>Actinomycetota</taxon>
        <taxon>Actinomycetes</taxon>
        <taxon>Propionibacteriales</taxon>
        <taxon>Propionibacteriaceae</taxon>
        <taxon>Cutibacterium</taxon>
    </lineage>
</organism>
<proteinExistence type="predicted"/>
<dbReference type="PATRIC" id="fig|1051006.4.peg.316"/>
<evidence type="ECO:0000313" key="2">
    <source>
        <dbReference type="EMBL" id="EGR97664.1"/>
    </source>
</evidence>
<reference evidence="2 3" key="1">
    <citation type="submission" date="2011-07" db="EMBL/GenBank/DDBJ databases">
        <title>Genome Sequence of Propionibacterium acnes SK182B-JCVI.</title>
        <authorList>
            <person name="Durkin A.S."/>
            <person name="Madupu R."/>
            <person name="Hostetler J."/>
            <person name="Radune D."/>
            <person name="Torralba M."/>
            <person name="Methe B."/>
            <person name="Sutton G."/>
            <person name="Strausberg R.L."/>
            <person name="Nelson K.E."/>
        </authorList>
    </citation>
    <scope>NUCLEOTIDE SEQUENCE [LARGE SCALE GENOMIC DNA]</scope>
    <source>
        <strain evidence="2 3">SK182B-JCVI</strain>
    </source>
</reference>
<dbReference type="InterPro" id="IPR019151">
    <property type="entry name" value="Proteasome_assmbl_chaperone_2"/>
</dbReference>
<dbReference type="InterPro" id="IPR038389">
    <property type="entry name" value="PSMG2_sf"/>
</dbReference>
<protein>
    <submittedName>
        <fullName evidence="2">PAC2 family protein</fullName>
    </submittedName>
</protein>
<dbReference type="SUPFAM" id="SSF159659">
    <property type="entry name" value="Cgl1923-like"/>
    <property type="match status" value="1"/>
</dbReference>
<dbReference type="eggNOG" id="COG1938">
    <property type="taxonomic scope" value="Bacteria"/>
</dbReference>
<dbReference type="Gene3D" id="3.40.50.10900">
    <property type="entry name" value="PAC-like subunit"/>
    <property type="match status" value="1"/>
</dbReference>
<dbReference type="Proteomes" id="UP000007832">
    <property type="component" value="Unassembled WGS sequence"/>
</dbReference>
<feature type="region of interest" description="Disordered" evidence="1">
    <location>
        <begin position="1"/>
        <end position="56"/>
    </location>
</feature>
<sequence>MDGVGAPATSQRRFSSGRVVSPPWRDFRGSDRRRNRNCTGSRGRSGDRWCRPAPQPGTRASLDAMRLRHMNRPWVVVAFGGWNDAGSAATQAATLIAEYSEARTWRTIDGEAFHDFRQTRPAITVMNDLEIVNWPSTAIRIGRWQGRPIVVVDGPEPSLRWRTYCFRLLRRLRKLKPAGLIVLGAMATDVAHTRQLPVMVSATDPNVISELGAEKLEYDGPTGIPFVLVTEARRQGMNAIGLWVGVPQYACESPCPPATQALLMRIEELTGIALPQAGLEENKRDWAAAIDEALVDHPDLAEYIAALETEQDASLSEGLTGDVLAVEFQSYLRHRGH</sequence>
<dbReference type="Pfam" id="PF09754">
    <property type="entry name" value="PAC2"/>
    <property type="match status" value="1"/>
</dbReference>
<accession>F9NT24</accession>
<dbReference type="STRING" id="1574624.GCA_001642025_00625"/>
<evidence type="ECO:0000313" key="3">
    <source>
        <dbReference type="Proteomes" id="UP000007832"/>
    </source>
</evidence>
<dbReference type="AlphaFoldDB" id="F9NT24"/>
<evidence type="ECO:0000256" key="1">
    <source>
        <dbReference type="SAM" id="MobiDB-lite"/>
    </source>
</evidence>
<gene>
    <name evidence="2" type="ORF">HMPREF1162_0192</name>
</gene>
<comment type="caution">
    <text evidence="2">The sequence shown here is derived from an EMBL/GenBank/DDBJ whole genome shotgun (WGS) entry which is preliminary data.</text>
</comment>
<name>F9NT24_9ACTN</name>
<dbReference type="EMBL" id="AFUN01000007">
    <property type="protein sequence ID" value="EGR97664.1"/>
    <property type="molecule type" value="Genomic_DNA"/>
</dbReference>